<dbReference type="Pfam" id="PF16508">
    <property type="entry name" value="NIBRIN_BRCT_II"/>
    <property type="match status" value="1"/>
</dbReference>
<dbReference type="GO" id="GO:0003684">
    <property type="term" value="F:damaged DNA binding"/>
    <property type="evidence" value="ECO:0007669"/>
    <property type="project" value="TreeGrafter"/>
</dbReference>
<dbReference type="GO" id="GO:0030870">
    <property type="term" value="C:Mre11 complex"/>
    <property type="evidence" value="ECO:0007669"/>
    <property type="project" value="InterPro"/>
</dbReference>
<dbReference type="SUPFAM" id="SSF52113">
    <property type="entry name" value="BRCT domain"/>
    <property type="match status" value="1"/>
</dbReference>
<feature type="region of interest" description="Disordered" evidence="5">
    <location>
        <begin position="632"/>
        <end position="822"/>
    </location>
</feature>
<dbReference type="PANTHER" id="PTHR12162:SF0">
    <property type="entry name" value="NIBRIN"/>
    <property type="match status" value="1"/>
</dbReference>
<evidence type="ECO:0000313" key="8">
    <source>
        <dbReference type="Proteomes" id="UP000799764"/>
    </source>
</evidence>
<evidence type="ECO:0000313" key="7">
    <source>
        <dbReference type="EMBL" id="KAF2440582.1"/>
    </source>
</evidence>
<name>A0A9P4PAY5_9PLEO</name>
<evidence type="ECO:0000256" key="5">
    <source>
        <dbReference type="SAM" id="MobiDB-lite"/>
    </source>
</evidence>
<feature type="region of interest" description="Disordered" evidence="5">
    <location>
        <begin position="582"/>
        <end position="602"/>
    </location>
</feature>
<evidence type="ECO:0000256" key="4">
    <source>
        <dbReference type="ARBA" id="ARBA00023242"/>
    </source>
</evidence>
<feature type="domain" description="FHA" evidence="6">
    <location>
        <begin position="23"/>
        <end position="92"/>
    </location>
</feature>
<proteinExistence type="predicted"/>
<feature type="region of interest" description="Disordered" evidence="5">
    <location>
        <begin position="379"/>
        <end position="560"/>
    </location>
</feature>
<feature type="compositionally biased region" description="Basic and acidic residues" evidence="5">
    <location>
        <begin position="550"/>
        <end position="560"/>
    </location>
</feature>
<keyword evidence="3" id="KW-0234">DNA repair</keyword>
<dbReference type="Gene3D" id="3.40.50.10980">
    <property type="entry name" value="Nibrin, BRCT2 domain"/>
    <property type="match status" value="1"/>
</dbReference>
<dbReference type="GO" id="GO:0000724">
    <property type="term" value="P:double-strand break repair via homologous recombination"/>
    <property type="evidence" value="ECO:0007669"/>
    <property type="project" value="TreeGrafter"/>
</dbReference>
<keyword evidence="2" id="KW-0227">DNA damage</keyword>
<evidence type="ECO:0000256" key="3">
    <source>
        <dbReference type="ARBA" id="ARBA00023204"/>
    </source>
</evidence>
<dbReference type="PANTHER" id="PTHR12162">
    <property type="entry name" value="NIBRIN-RELATED"/>
    <property type="match status" value="1"/>
</dbReference>
<evidence type="ECO:0000256" key="1">
    <source>
        <dbReference type="ARBA" id="ARBA00004123"/>
    </source>
</evidence>
<dbReference type="EMBL" id="MU001507">
    <property type="protein sequence ID" value="KAF2440582.1"/>
    <property type="molecule type" value="Genomic_DNA"/>
</dbReference>
<feature type="compositionally biased region" description="Basic and acidic residues" evidence="5">
    <location>
        <begin position="458"/>
        <end position="469"/>
    </location>
</feature>
<feature type="compositionally biased region" description="Acidic residues" evidence="5">
    <location>
        <begin position="737"/>
        <end position="748"/>
    </location>
</feature>
<organism evidence="7 8">
    <name type="scientific">Karstenula rhodostoma CBS 690.94</name>
    <dbReference type="NCBI Taxonomy" id="1392251"/>
    <lineage>
        <taxon>Eukaryota</taxon>
        <taxon>Fungi</taxon>
        <taxon>Dikarya</taxon>
        <taxon>Ascomycota</taxon>
        <taxon>Pezizomycotina</taxon>
        <taxon>Dothideomycetes</taxon>
        <taxon>Pleosporomycetidae</taxon>
        <taxon>Pleosporales</taxon>
        <taxon>Massarineae</taxon>
        <taxon>Didymosphaeriaceae</taxon>
        <taxon>Karstenula</taxon>
    </lineage>
</organism>
<accession>A0A9P4PAY5</accession>
<dbReference type="InterPro" id="IPR032429">
    <property type="entry name" value="Nibrin_BRCT2"/>
</dbReference>
<evidence type="ECO:0000259" key="6">
    <source>
        <dbReference type="PROSITE" id="PS50006"/>
    </source>
</evidence>
<protein>
    <recommendedName>
        <fullName evidence="6">FHA domain-containing protein</fullName>
    </recommendedName>
</protein>
<dbReference type="InterPro" id="IPR040227">
    <property type="entry name" value="Nibrin-rel"/>
</dbReference>
<reference evidence="7" key="1">
    <citation type="journal article" date="2020" name="Stud. Mycol.">
        <title>101 Dothideomycetes genomes: a test case for predicting lifestyles and emergence of pathogens.</title>
        <authorList>
            <person name="Haridas S."/>
            <person name="Albert R."/>
            <person name="Binder M."/>
            <person name="Bloem J."/>
            <person name="Labutti K."/>
            <person name="Salamov A."/>
            <person name="Andreopoulos B."/>
            <person name="Baker S."/>
            <person name="Barry K."/>
            <person name="Bills G."/>
            <person name="Bluhm B."/>
            <person name="Cannon C."/>
            <person name="Castanera R."/>
            <person name="Culley D."/>
            <person name="Daum C."/>
            <person name="Ezra D."/>
            <person name="Gonzalez J."/>
            <person name="Henrissat B."/>
            <person name="Kuo A."/>
            <person name="Liang C."/>
            <person name="Lipzen A."/>
            <person name="Lutzoni F."/>
            <person name="Magnuson J."/>
            <person name="Mondo S."/>
            <person name="Nolan M."/>
            <person name="Ohm R."/>
            <person name="Pangilinan J."/>
            <person name="Park H.-J."/>
            <person name="Ramirez L."/>
            <person name="Alfaro M."/>
            <person name="Sun H."/>
            <person name="Tritt A."/>
            <person name="Yoshinaga Y."/>
            <person name="Zwiers L.-H."/>
            <person name="Turgeon B."/>
            <person name="Goodwin S."/>
            <person name="Spatafora J."/>
            <person name="Crous P."/>
            <person name="Grigoriev I."/>
        </authorList>
    </citation>
    <scope>NUCLEOTIDE SEQUENCE</scope>
    <source>
        <strain evidence="7">CBS 690.94</strain>
    </source>
</reference>
<dbReference type="AlphaFoldDB" id="A0A9P4PAY5"/>
<gene>
    <name evidence="7" type="ORF">P171DRAFT_103662</name>
</gene>
<evidence type="ECO:0000256" key="2">
    <source>
        <dbReference type="ARBA" id="ARBA00022763"/>
    </source>
</evidence>
<dbReference type="InterPro" id="IPR036420">
    <property type="entry name" value="BRCT_dom_sf"/>
</dbReference>
<sequence>MWFLEHEILFGGKRVWLRPGSQQLFGRTKNSDRDSSVGKTVFIDNKNVSRKHMMVKVVEVSPADGTKVHKRSQLEITDLSCRQGTVVDGDTTLKSSKQPDGTIAEDKTTLTGTEHTIRLSNSYPPFTVRWQDVVFTYASKEKKGASQSQASTRNAELHAMDIKTSSEFLYGKTTHVVSQKRNLPKVLQALISGMPVVTADYLDAILSAAANSTDLEGNYMPSQLEEDFDTWWPQEKEYVPPAGQEPVPRPDQMLAPDSGRSEVFSGLTFVFLNEAQHTSLHQVVAGGGGKALLFEIRPGETTVDEYVDYVKSVAGQKKRGVARKDRLPVVTIRLPTYSEELEEWATSFVAGVDRSLKQRSILQNEFLDAIIAKDTSSLLRPPTDTEISSRVPDSTPVERGVRAPTPLSPSRAQVQDPEPNPPPADEPVKTNPRKRPARRAVTSRFTGFDDYEPPAKTQKTEHTQVHDMPMEDVQLFEPQSVPDYEPATQSQITPATQTQRTTRSQPPNTLDSSMQKDQMFPASAQFRKNREATQAPVAVETVQPVTQTEAARETTEQKVERLRAKQAERLKKLEKEVFIKEESRKRMADEEDRRRAEEEKTRADLEGVDISTLHIDIEIGDMKLRPREDRTFPRTQLHGEVSNPEWAGRKNFKRFRRRGTDQEAKAQSQKVIVTLKPAPPRKGFGDSMVTDEIAPARTAADEKLLRRRLGGRLPDDNDEKSPMGFQRRRRAKPTEVIDVEDSGPDEDESPRPSGSTIRNSGRTQRVVETQLDDTLTHRQSKKRAGGPLTVAAGQPSAKKSRTANEDSDEEEGGFRFRKRAKR</sequence>
<feature type="compositionally biased region" description="Polar residues" evidence="5">
    <location>
        <begin position="752"/>
        <end position="767"/>
    </location>
</feature>
<dbReference type="Gene3D" id="2.60.200.20">
    <property type="match status" value="1"/>
</dbReference>
<dbReference type="OrthoDB" id="552194at2759"/>
<dbReference type="PROSITE" id="PS50006">
    <property type="entry name" value="FHA_DOMAIN"/>
    <property type="match status" value="1"/>
</dbReference>
<dbReference type="InterPro" id="IPR000253">
    <property type="entry name" value="FHA_dom"/>
</dbReference>
<keyword evidence="8" id="KW-1185">Reference proteome</keyword>
<dbReference type="InterPro" id="IPR043014">
    <property type="entry name" value="Nibrin_BRCT2_sf"/>
</dbReference>
<comment type="caution">
    <text evidence="7">The sequence shown here is derived from an EMBL/GenBank/DDBJ whole genome shotgun (WGS) entry which is preliminary data.</text>
</comment>
<dbReference type="Proteomes" id="UP000799764">
    <property type="component" value="Unassembled WGS sequence"/>
</dbReference>
<feature type="compositionally biased region" description="Low complexity" evidence="5">
    <location>
        <begin position="493"/>
        <end position="509"/>
    </location>
</feature>
<comment type="subcellular location">
    <subcellularLocation>
        <location evidence="1">Nucleus</location>
    </subcellularLocation>
</comment>
<dbReference type="GO" id="GO:0007095">
    <property type="term" value="P:mitotic G2 DNA damage checkpoint signaling"/>
    <property type="evidence" value="ECO:0007669"/>
    <property type="project" value="InterPro"/>
</dbReference>
<keyword evidence="4" id="KW-0539">Nucleus</keyword>